<dbReference type="Pfam" id="PF01740">
    <property type="entry name" value="STAS"/>
    <property type="match status" value="1"/>
</dbReference>
<evidence type="ECO:0000256" key="1">
    <source>
        <dbReference type="SAM" id="MobiDB-lite"/>
    </source>
</evidence>
<evidence type="ECO:0000259" key="2">
    <source>
        <dbReference type="PROSITE" id="PS50801"/>
    </source>
</evidence>
<feature type="compositionally biased region" description="Basic and acidic residues" evidence="1">
    <location>
        <begin position="152"/>
        <end position="161"/>
    </location>
</feature>
<keyword evidence="4" id="KW-1185">Reference proteome</keyword>
<feature type="compositionally biased region" description="Basic and acidic residues" evidence="1">
    <location>
        <begin position="13"/>
        <end position="24"/>
    </location>
</feature>
<feature type="compositionally biased region" description="Basic residues" evidence="1">
    <location>
        <begin position="1"/>
        <end position="12"/>
    </location>
</feature>
<gene>
    <name evidence="3" type="ORF">SAMN06273567_11039</name>
</gene>
<name>A0A521FK96_9ACTN</name>
<dbReference type="InterPro" id="IPR002645">
    <property type="entry name" value="STAS_dom"/>
</dbReference>
<dbReference type="SUPFAM" id="SSF52091">
    <property type="entry name" value="SpoIIaa-like"/>
    <property type="match status" value="1"/>
</dbReference>
<feature type="region of interest" description="Disordered" evidence="1">
    <location>
        <begin position="130"/>
        <end position="161"/>
    </location>
</feature>
<evidence type="ECO:0000313" key="3">
    <source>
        <dbReference type="EMBL" id="SMO96637.1"/>
    </source>
</evidence>
<accession>A0A521FK96</accession>
<reference evidence="3 4" key="1">
    <citation type="submission" date="2017-05" db="EMBL/GenBank/DDBJ databases">
        <authorList>
            <person name="Varghese N."/>
            <person name="Submissions S."/>
        </authorList>
    </citation>
    <scope>NUCLEOTIDE SEQUENCE [LARGE SCALE GENOMIC DNA]</scope>
    <source>
        <strain evidence="3 4">DSM 46834</strain>
    </source>
</reference>
<dbReference type="CDD" id="cd07043">
    <property type="entry name" value="STAS_anti-anti-sigma_factors"/>
    <property type="match status" value="1"/>
</dbReference>
<feature type="region of interest" description="Disordered" evidence="1">
    <location>
        <begin position="1"/>
        <end position="33"/>
    </location>
</feature>
<protein>
    <submittedName>
        <fullName evidence="3">Anti-anti-sigma factor</fullName>
    </submittedName>
</protein>
<evidence type="ECO:0000313" key="4">
    <source>
        <dbReference type="Proteomes" id="UP000317484"/>
    </source>
</evidence>
<dbReference type="Proteomes" id="UP000317484">
    <property type="component" value="Unassembled WGS sequence"/>
</dbReference>
<dbReference type="Gene3D" id="3.30.750.24">
    <property type="entry name" value="STAS domain"/>
    <property type="match status" value="1"/>
</dbReference>
<proteinExistence type="predicted"/>
<dbReference type="PROSITE" id="PS50801">
    <property type="entry name" value="STAS"/>
    <property type="match status" value="1"/>
</dbReference>
<dbReference type="InterPro" id="IPR036513">
    <property type="entry name" value="STAS_dom_sf"/>
</dbReference>
<feature type="domain" description="STAS" evidence="2">
    <location>
        <begin position="33"/>
        <end position="122"/>
    </location>
</feature>
<sequence>MSMTGRSRHGLHVVRDGEAPDRAPGRAPVPRPREPLLSLHQRSVVLAVGGRLDADTAGRLRMFLAMFSTEGGPRELVLDMSGVLAIDEEGMAPVLEAAEAMRLRAATLRLVSVSAAVTRHLDDGVSLDHRALLTGPPTEPDAAGDLGAPVPDDGRPHRGQE</sequence>
<organism evidence="3 4">
    <name type="scientific">Geodermatophilus aquaeductus</name>
    <dbReference type="NCBI Taxonomy" id="1564161"/>
    <lineage>
        <taxon>Bacteria</taxon>
        <taxon>Bacillati</taxon>
        <taxon>Actinomycetota</taxon>
        <taxon>Actinomycetes</taxon>
        <taxon>Geodermatophilales</taxon>
        <taxon>Geodermatophilaceae</taxon>
        <taxon>Geodermatophilus</taxon>
    </lineage>
</organism>
<dbReference type="AlphaFoldDB" id="A0A521FK96"/>
<dbReference type="EMBL" id="FXTJ01000010">
    <property type="protein sequence ID" value="SMO96637.1"/>
    <property type="molecule type" value="Genomic_DNA"/>
</dbReference>